<comment type="caution">
    <text evidence="1">The sequence shown here is derived from an EMBL/GenBank/DDBJ whole genome shotgun (WGS) entry which is preliminary data.</text>
</comment>
<dbReference type="STRING" id="755172.HMPREF1863_00560"/>
<sequence>MEMVYKPAESFGKNFILKIFFKDDSVFAKGSLFFKVKLRNKSEKNHENLLTFWKIGL</sequence>
<dbReference type="Proteomes" id="UP000070442">
    <property type="component" value="Unassembled WGS sequence"/>
</dbReference>
<accession>A0A134AI32</accession>
<organism evidence="1 2">
    <name type="scientific">Aedoeadaptatus coxii</name>
    <dbReference type="NCBI Taxonomy" id="755172"/>
    <lineage>
        <taxon>Bacteria</taxon>
        <taxon>Bacillati</taxon>
        <taxon>Bacillota</taxon>
        <taxon>Tissierellia</taxon>
        <taxon>Tissierellales</taxon>
        <taxon>Peptoniphilaceae</taxon>
        <taxon>Aedoeadaptatus</taxon>
    </lineage>
</organism>
<gene>
    <name evidence="1" type="ORF">HMPREF1863_00560</name>
</gene>
<reference evidence="2" key="1">
    <citation type="submission" date="2016-01" db="EMBL/GenBank/DDBJ databases">
        <authorList>
            <person name="Mitreva M."/>
            <person name="Pepin K.H."/>
            <person name="Mihindukulasuriya K.A."/>
            <person name="Fulton R."/>
            <person name="Fronick C."/>
            <person name="O'Laughlin M."/>
            <person name="Miner T."/>
            <person name="Herter B."/>
            <person name="Rosa B.A."/>
            <person name="Cordes M."/>
            <person name="Tomlinson C."/>
            <person name="Wollam A."/>
            <person name="Palsikar V.B."/>
            <person name="Mardis E.R."/>
            <person name="Wilson R.K."/>
        </authorList>
    </citation>
    <scope>NUCLEOTIDE SEQUENCE [LARGE SCALE GENOMIC DNA]</scope>
    <source>
        <strain evidence="2">DNF00729</strain>
    </source>
</reference>
<dbReference type="AlphaFoldDB" id="A0A134AI32"/>
<protein>
    <submittedName>
        <fullName evidence="1">Uncharacterized protein</fullName>
    </submittedName>
</protein>
<name>A0A134AI32_9FIRM</name>
<keyword evidence="2" id="KW-1185">Reference proteome</keyword>
<evidence type="ECO:0000313" key="1">
    <source>
        <dbReference type="EMBL" id="KXB67371.1"/>
    </source>
</evidence>
<dbReference type="EMBL" id="LSDG01000019">
    <property type="protein sequence ID" value="KXB67371.1"/>
    <property type="molecule type" value="Genomic_DNA"/>
</dbReference>
<proteinExistence type="predicted"/>
<evidence type="ECO:0000313" key="2">
    <source>
        <dbReference type="Proteomes" id="UP000070442"/>
    </source>
</evidence>
<dbReference type="PATRIC" id="fig|755172.3.peg.534"/>